<gene>
    <name evidence="3" type="primary">LOC116295600</name>
</gene>
<feature type="transmembrane region" description="Helical" evidence="1">
    <location>
        <begin position="20"/>
        <end position="40"/>
    </location>
</feature>
<dbReference type="Pfam" id="PF10269">
    <property type="entry name" value="Tmemb_185A"/>
    <property type="match status" value="1"/>
</dbReference>
<dbReference type="FunCoup" id="A0A6P8I3D2">
    <property type="interactions" value="1332"/>
</dbReference>
<dbReference type="OrthoDB" id="72976at2759"/>
<dbReference type="Proteomes" id="UP000515163">
    <property type="component" value="Unplaced"/>
</dbReference>
<organism evidence="2 3">
    <name type="scientific">Actinia tenebrosa</name>
    <name type="common">Australian red waratah sea anemone</name>
    <dbReference type="NCBI Taxonomy" id="6105"/>
    <lineage>
        <taxon>Eukaryota</taxon>
        <taxon>Metazoa</taxon>
        <taxon>Cnidaria</taxon>
        <taxon>Anthozoa</taxon>
        <taxon>Hexacorallia</taxon>
        <taxon>Actiniaria</taxon>
        <taxon>Actiniidae</taxon>
        <taxon>Actinia</taxon>
    </lineage>
</organism>
<evidence type="ECO:0000313" key="2">
    <source>
        <dbReference type="Proteomes" id="UP000515163"/>
    </source>
</evidence>
<feature type="transmembrane region" description="Helical" evidence="1">
    <location>
        <begin position="174"/>
        <end position="201"/>
    </location>
</feature>
<keyword evidence="1" id="KW-1133">Transmembrane helix</keyword>
<evidence type="ECO:0000256" key="1">
    <source>
        <dbReference type="SAM" id="Phobius"/>
    </source>
</evidence>
<dbReference type="RefSeq" id="XP_031559335.1">
    <property type="nucleotide sequence ID" value="XM_031703475.1"/>
</dbReference>
<dbReference type="AlphaFoldDB" id="A0A6P8I3D2"/>
<feature type="transmembrane region" description="Helical" evidence="1">
    <location>
        <begin position="247"/>
        <end position="267"/>
    </location>
</feature>
<dbReference type="InterPro" id="IPR019396">
    <property type="entry name" value="TM_Fragile-X-F-assoc"/>
</dbReference>
<dbReference type="PANTHER" id="PTHR13568">
    <property type="entry name" value="FAM11A, B PROTEIN"/>
    <property type="match status" value="1"/>
</dbReference>
<feature type="transmembrane region" description="Helical" evidence="1">
    <location>
        <begin position="119"/>
        <end position="138"/>
    </location>
</feature>
<sequence>MLSTMNLRRLFQDFNPSRFLLFFMLFIFSILLALRLDGAIQWSYWAIFTPVWIWKFAVFSGAVTGLYIWIKRPEYRGEGESYVEFKAMIISLFLHLLLFIFEILVCINLRHKMFEWRIMFMPLYVLSSISIIACVWGFRHDRSVELETVFSVNILQFIFLALKLDNVIRWQWAVVFAPMWIVLSLMCLLVLYYIIWAIIFVRSAVLLPEQKHGHIMVAVASVLLVIPLLTFQIILSNWLESEKKDMFVGVIAPLQISLLSLLTSSFYHKGGNHWWFGMRKNFCEFLLALCPCLQEYGNISCNFPESIFVHKQEGQSGDVRRKPVVLEHQTKPVVPIICIETPD</sequence>
<feature type="transmembrane region" description="Helical" evidence="1">
    <location>
        <begin position="144"/>
        <end position="162"/>
    </location>
</feature>
<evidence type="ECO:0000313" key="3">
    <source>
        <dbReference type="RefSeq" id="XP_031559335.1"/>
    </source>
</evidence>
<keyword evidence="1" id="KW-0812">Transmembrane</keyword>
<feature type="transmembrane region" description="Helical" evidence="1">
    <location>
        <begin position="85"/>
        <end position="107"/>
    </location>
</feature>
<name>A0A6P8I3D2_ACTTE</name>
<proteinExistence type="predicted"/>
<dbReference type="KEGG" id="aten:116295600"/>
<dbReference type="PANTHER" id="PTHR13568:SF6">
    <property type="entry name" value="TRANSMEMBRANE PROTEIN 185A"/>
    <property type="match status" value="1"/>
</dbReference>
<dbReference type="GeneID" id="116295600"/>
<reference evidence="3" key="1">
    <citation type="submission" date="2025-08" db="UniProtKB">
        <authorList>
            <consortium name="RefSeq"/>
        </authorList>
    </citation>
    <scope>IDENTIFICATION</scope>
    <source>
        <tissue evidence="3">Tentacle</tissue>
    </source>
</reference>
<keyword evidence="1" id="KW-0472">Membrane</keyword>
<protein>
    <submittedName>
        <fullName evidence="3">Transmembrane protein 185-like isoform X1</fullName>
    </submittedName>
</protein>
<feature type="transmembrane region" description="Helical" evidence="1">
    <location>
        <begin position="52"/>
        <end position="70"/>
    </location>
</feature>
<feature type="transmembrane region" description="Helical" evidence="1">
    <location>
        <begin position="213"/>
        <end position="235"/>
    </location>
</feature>
<keyword evidence="2" id="KW-1185">Reference proteome</keyword>
<dbReference type="InParanoid" id="A0A6P8I3D2"/>
<accession>A0A6P8I3D2</accession>